<feature type="domain" description="1-deoxy-D-xylulose 5-phosphate reductoisomerase N-terminal" evidence="10">
    <location>
        <begin position="7"/>
        <end position="135"/>
    </location>
</feature>
<feature type="binding site" evidence="9">
    <location>
        <position position="224"/>
    </location>
    <ligand>
        <name>Mn(2+)</name>
        <dbReference type="ChEBI" id="CHEBI:29035"/>
    </ligand>
</feature>
<dbReference type="SUPFAM" id="SSF69055">
    <property type="entry name" value="1-deoxy-D-xylulose-5-phosphate reductoisomerase, C-terminal domain"/>
    <property type="match status" value="1"/>
</dbReference>
<dbReference type="InterPro" id="IPR026877">
    <property type="entry name" value="DXPR_C"/>
</dbReference>
<dbReference type="Gene3D" id="3.40.50.720">
    <property type="entry name" value="NAD(P)-binding Rossmann-like Domain"/>
    <property type="match status" value="1"/>
</dbReference>
<feature type="binding site" evidence="9">
    <location>
        <position position="129"/>
    </location>
    <ligand>
        <name>NADPH</name>
        <dbReference type="ChEBI" id="CHEBI:57783"/>
    </ligand>
</feature>
<name>A0ABZ1C0J4_9FIRM</name>
<dbReference type="SUPFAM" id="SSF51735">
    <property type="entry name" value="NAD(P)-binding Rossmann-fold domains"/>
    <property type="match status" value="1"/>
</dbReference>
<feature type="binding site" evidence="9">
    <location>
        <position position="155"/>
    </location>
    <ligand>
        <name>1-deoxy-D-xylulose 5-phosphate</name>
        <dbReference type="ChEBI" id="CHEBI:57792"/>
    </ligand>
</feature>
<keyword evidence="14" id="KW-1185">Reference proteome</keyword>
<evidence type="ECO:0000256" key="4">
    <source>
        <dbReference type="ARBA" id="ARBA00022857"/>
    </source>
</evidence>
<feature type="binding site" evidence="9">
    <location>
        <position position="215"/>
    </location>
    <ligand>
        <name>1-deoxy-D-xylulose 5-phosphate</name>
        <dbReference type="ChEBI" id="CHEBI:57792"/>
    </ligand>
</feature>
<comment type="cofactor">
    <cofactor evidence="9">
        <name>Mg(2+)</name>
        <dbReference type="ChEBI" id="CHEBI:18420"/>
    </cofactor>
    <cofactor evidence="9">
        <name>Mn(2+)</name>
        <dbReference type="ChEBI" id="CHEBI:29035"/>
    </cofactor>
</comment>
<keyword evidence="9" id="KW-0460">Magnesium</keyword>
<comment type="pathway">
    <text evidence="1 9">Isoprenoid biosynthesis; isopentenyl diphosphate biosynthesis via DXP pathway; isopentenyl diphosphate from 1-deoxy-D-xylulose 5-phosphate: step 1/6.</text>
</comment>
<comment type="caution">
    <text evidence="9">Lacks conserved residue(s) required for the propagation of feature annotation.</text>
</comment>
<dbReference type="PANTHER" id="PTHR30525:SF0">
    <property type="entry name" value="1-DEOXY-D-XYLULOSE 5-PHOSPHATE REDUCTOISOMERASE, CHLOROPLASTIC"/>
    <property type="match status" value="1"/>
</dbReference>
<feature type="binding site" evidence="9">
    <location>
        <position position="220"/>
    </location>
    <ligand>
        <name>1-deoxy-D-xylulose 5-phosphate</name>
        <dbReference type="ChEBI" id="CHEBI:57792"/>
    </ligand>
</feature>
<feature type="binding site" evidence="9">
    <location>
        <position position="179"/>
    </location>
    <ligand>
        <name>1-deoxy-D-xylulose 5-phosphate</name>
        <dbReference type="ChEBI" id="CHEBI:57792"/>
    </ligand>
</feature>
<feature type="binding site" evidence="9">
    <location>
        <position position="208"/>
    </location>
    <ligand>
        <name>NADPH</name>
        <dbReference type="ChEBI" id="CHEBI:57783"/>
    </ligand>
</feature>
<dbReference type="HAMAP" id="MF_00183">
    <property type="entry name" value="DXP_reductoisom"/>
    <property type="match status" value="1"/>
</dbReference>
<gene>
    <name evidence="9 13" type="primary">dxr</name>
    <name evidence="13" type="ORF">U7230_02135</name>
</gene>
<feature type="binding site" evidence="9">
    <location>
        <position position="202"/>
    </location>
    <ligand>
        <name>1-deoxy-D-xylulose 5-phosphate</name>
        <dbReference type="ChEBI" id="CHEBI:57792"/>
    </ligand>
</feature>
<feature type="binding site" evidence="9">
    <location>
        <position position="127"/>
    </location>
    <ligand>
        <name>NADPH</name>
        <dbReference type="ChEBI" id="CHEBI:57783"/>
    </ligand>
</feature>
<dbReference type="Gene3D" id="1.10.1740.10">
    <property type="match status" value="1"/>
</dbReference>
<evidence type="ECO:0000256" key="6">
    <source>
        <dbReference type="ARBA" id="ARBA00023211"/>
    </source>
</evidence>
<evidence type="ECO:0000256" key="7">
    <source>
        <dbReference type="ARBA" id="ARBA00023229"/>
    </source>
</evidence>
<dbReference type="RefSeq" id="WP_324717103.1">
    <property type="nucleotide sequence ID" value="NZ_CP141615.1"/>
</dbReference>
<keyword evidence="3 9" id="KW-0479">Metal-binding</keyword>
<dbReference type="PIRSF" id="PIRSF006205">
    <property type="entry name" value="Dxp_reductismrs"/>
    <property type="match status" value="1"/>
</dbReference>
<feature type="binding site" evidence="9">
    <location>
        <position position="128"/>
    </location>
    <ligand>
        <name>1-deoxy-D-xylulose 5-phosphate</name>
        <dbReference type="ChEBI" id="CHEBI:57792"/>
    </ligand>
</feature>
<comment type="similarity">
    <text evidence="2 9">Belongs to the DXR family.</text>
</comment>
<dbReference type="NCBIfam" id="TIGR00243">
    <property type="entry name" value="Dxr"/>
    <property type="match status" value="1"/>
</dbReference>
<dbReference type="Proteomes" id="UP001332192">
    <property type="component" value="Chromosome"/>
</dbReference>
<feature type="binding site" evidence="9">
    <location>
        <position position="14"/>
    </location>
    <ligand>
        <name>NADPH</name>
        <dbReference type="ChEBI" id="CHEBI:57783"/>
    </ligand>
</feature>
<feature type="binding site" evidence="9">
    <location>
        <position position="153"/>
    </location>
    <ligand>
        <name>Mn(2+)</name>
        <dbReference type="ChEBI" id="CHEBI:29035"/>
    </ligand>
</feature>
<evidence type="ECO:0000256" key="2">
    <source>
        <dbReference type="ARBA" id="ARBA00006825"/>
    </source>
</evidence>
<feature type="domain" description="1-deoxy-D-xylulose 5-phosphate reductoisomerase C-terminal" evidence="11">
    <location>
        <begin position="149"/>
        <end position="232"/>
    </location>
</feature>
<dbReference type="InterPro" id="IPR013512">
    <property type="entry name" value="DXP_reductoisomerase_N"/>
</dbReference>
<feature type="binding site" evidence="9">
    <location>
        <position position="15"/>
    </location>
    <ligand>
        <name>NADPH</name>
        <dbReference type="ChEBI" id="CHEBI:57783"/>
    </ligand>
</feature>
<comment type="function">
    <text evidence="9">Catalyzes the NADPH-dependent rearrangement and reduction of 1-deoxy-D-xylulose-5-phosphate (DXP) to 2-C-methyl-D-erythritol 4-phosphate (MEP).</text>
</comment>
<evidence type="ECO:0000256" key="8">
    <source>
        <dbReference type="ARBA" id="ARBA00048543"/>
    </source>
</evidence>
<dbReference type="GO" id="GO:0030604">
    <property type="term" value="F:1-deoxy-D-xylulose-5-phosphate reductoisomerase activity"/>
    <property type="evidence" value="ECO:0007669"/>
    <property type="project" value="UniProtKB-EC"/>
</dbReference>
<feature type="binding site" evidence="9">
    <location>
        <position position="224"/>
    </location>
    <ligand>
        <name>1-deoxy-D-xylulose 5-phosphate</name>
        <dbReference type="ChEBI" id="CHEBI:57792"/>
    </ligand>
</feature>
<keyword evidence="5 9" id="KW-0560">Oxidoreductase</keyword>
<evidence type="ECO:0000313" key="13">
    <source>
        <dbReference type="EMBL" id="WRP17833.1"/>
    </source>
</evidence>
<evidence type="ECO:0000259" key="12">
    <source>
        <dbReference type="Pfam" id="PF13288"/>
    </source>
</evidence>
<keyword evidence="6 9" id="KW-0464">Manganese</keyword>
<dbReference type="InterPro" id="IPR013644">
    <property type="entry name" value="DXP_reductoisomerase_C"/>
</dbReference>
<evidence type="ECO:0000313" key="14">
    <source>
        <dbReference type="Proteomes" id="UP001332192"/>
    </source>
</evidence>
<dbReference type="Pfam" id="PF13288">
    <property type="entry name" value="DXPR_C"/>
    <property type="match status" value="1"/>
</dbReference>
<dbReference type="EMBL" id="CP141615">
    <property type="protein sequence ID" value="WRP17833.1"/>
    <property type="molecule type" value="Genomic_DNA"/>
</dbReference>
<keyword evidence="7 9" id="KW-0414">Isoprene biosynthesis</keyword>
<dbReference type="Pfam" id="PF08436">
    <property type="entry name" value="DXP_redisom_C"/>
    <property type="match status" value="1"/>
</dbReference>
<comment type="catalytic activity">
    <reaction evidence="8">
        <text>2-C-methyl-D-erythritol 4-phosphate + NADP(+) = 1-deoxy-D-xylulose 5-phosphate + NADPH + H(+)</text>
        <dbReference type="Rhea" id="RHEA:13717"/>
        <dbReference type="ChEBI" id="CHEBI:15378"/>
        <dbReference type="ChEBI" id="CHEBI:57783"/>
        <dbReference type="ChEBI" id="CHEBI:57792"/>
        <dbReference type="ChEBI" id="CHEBI:58262"/>
        <dbReference type="ChEBI" id="CHEBI:58349"/>
        <dbReference type="EC" id="1.1.1.267"/>
    </reaction>
    <physiologicalReaction direction="right-to-left" evidence="8">
        <dbReference type="Rhea" id="RHEA:13719"/>
    </physiologicalReaction>
</comment>
<proteinExistence type="inferred from homology"/>
<organism evidence="13 14">
    <name type="scientific">Carboxydichorda subterranea</name>
    <dbReference type="NCBI Taxonomy" id="3109565"/>
    <lineage>
        <taxon>Bacteria</taxon>
        <taxon>Bacillati</taxon>
        <taxon>Bacillota</taxon>
        <taxon>Limnochordia</taxon>
        <taxon>Limnochordales</taxon>
        <taxon>Geochordaceae</taxon>
        <taxon>Carboxydichorda</taxon>
    </lineage>
</organism>
<accession>A0ABZ1C0J4</accession>
<dbReference type="SUPFAM" id="SSF55347">
    <property type="entry name" value="Glyceraldehyde-3-phosphate dehydrogenase-like, C-terminal domain"/>
    <property type="match status" value="1"/>
</dbReference>
<evidence type="ECO:0000259" key="10">
    <source>
        <dbReference type="Pfam" id="PF02670"/>
    </source>
</evidence>
<dbReference type="InterPro" id="IPR036169">
    <property type="entry name" value="DXPR_C_sf"/>
</dbReference>
<feature type="binding site" evidence="9">
    <location>
        <position position="221"/>
    </location>
    <ligand>
        <name>1-deoxy-D-xylulose 5-phosphate</name>
        <dbReference type="ChEBI" id="CHEBI:57792"/>
    </ligand>
</feature>
<keyword evidence="4 9" id="KW-0521">NADP</keyword>
<dbReference type="InterPro" id="IPR003821">
    <property type="entry name" value="DXP_reductoisomerase"/>
</dbReference>
<evidence type="ECO:0000259" key="11">
    <source>
        <dbReference type="Pfam" id="PF08436"/>
    </source>
</evidence>
<sequence length="397" mass="42593">MARPRRLAILGSTGSLGIQALEICRRFPDRFDVVALGASGARPELLARQAQRFGARWVAVAREQAVEELRSAGVSPPAHVIMAGPDALEQVAALPDLDLVVVLTVGLAGLGPTLAALRAGHPVALANKEVLVAAGELMPVAELVRSGRILPVDSEHSAIWQSLLGESPLQVRRLWLTASGGPFWGWSADQLRQVTPHQALAHPTWRMGPRVTVDSATLVNKGFEVIEARHLFGVGYDAIGVVVHRQSVVHSMVEFADGSVKAQLSLPDMRLPILFALSYPERLAYDGVPPLWGDGAPVALSFQPLRPGEEPRGIALARQAAEHGRTYPAVLAAADEVAVDAFLQGRLPFDRILDVVEDTLQAHDPERGPLTLQAVRAADAWATRTARERCITLTASS</sequence>
<feature type="binding site" evidence="9">
    <location>
        <position position="155"/>
    </location>
    <ligand>
        <name>Mn(2+)</name>
        <dbReference type="ChEBI" id="CHEBI:29035"/>
    </ligand>
</feature>
<reference evidence="13 14" key="1">
    <citation type="journal article" date="2024" name="Front. Microbiol.">
        <title>Novel thermophilic genera Geochorda gen. nov. and Carboxydochorda gen. nov. from the deep terrestrial subsurface reveal the ecophysiological diversity in the class Limnochordia.</title>
        <authorList>
            <person name="Karnachuk O.V."/>
            <person name="Lukina A.P."/>
            <person name="Avakyan M.R."/>
            <person name="Kadnikov V.V."/>
            <person name="Begmatov S."/>
            <person name="Beletsky A.V."/>
            <person name="Vlasova K.G."/>
            <person name="Novikov A.A."/>
            <person name="Shcherbakova V.A."/>
            <person name="Mardanov A.V."/>
            <person name="Ravin N.V."/>
        </authorList>
    </citation>
    <scope>NUCLEOTIDE SEQUENCE [LARGE SCALE GENOMIC DNA]</scope>
    <source>
        <strain evidence="13 14">L945</strain>
    </source>
</reference>
<dbReference type="InterPro" id="IPR036291">
    <property type="entry name" value="NAD(P)-bd_dom_sf"/>
</dbReference>
<feature type="domain" description="DXP reductoisomerase C-terminal" evidence="12">
    <location>
        <begin position="264"/>
        <end position="384"/>
    </location>
</feature>
<dbReference type="Pfam" id="PF02670">
    <property type="entry name" value="DXP_reductoisom"/>
    <property type="match status" value="1"/>
</dbReference>
<evidence type="ECO:0000256" key="9">
    <source>
        <dbReference type="HAMAP-Rule" id="MF_00183"/>
    </source>
</evidence>
<dbReference type="PANTHER" id="PTHR30525">
    <property type="entry name" value="1-DEOXY-D-XYLULOSE 5-PHOSPHATE REDUCTOISOMERASE"/>
    <property type="match status" value="1"/>
</dbReference>
<evidence type="ECO:0000256" key="3">
    <source>
        <dbReference type="ARBA" id="ARBA00022723"/>
    </source>
</evidence>
<feature type="binding site" evidence="9">
    <location>
        <position position="13"/>
    </location>
    <ligand>
        <name>NADPH</name>
        <dbReference type="ChEBI" id="CHEBI:57783"/>
    </ligand>
</feature>
<protein>
    <recommendedName>
        <fullName evidence="9">1-deoxy-D-xylulose 5-phosphate reductoisomerase</fullName>
        <shortName evidence="9">DXP reductoisomerase</shortName>
        <ecNumber evidence="9">1.1.1.267</ecNumber>
    </recommendedName>
    <alternativeName>
        <fullName evidence="9">1-deoxyxylulose-5-phosphate reductoisomerase</fullName>
    </alternativeName>
    <alternativeName>
        <fullName evidence="9">2-C-methyl-D-erythritol 4-phosphate synthase</fullName>
    </alternativeName>
</protein>
<feature type="binding site" evidence="9">
    <location>
        <position position="154"/>
    </location>
    <ligand>
        <name>1-deoxy-D-xylulose 5-phosphate</name>
        <dbReference type="ChEBI" id="CHEBI:57792"/>
    </ligand>
</feature>
<dbReference type="EC" id="1.1.1.267" evidence="9"/>
<evidence type="ECO:0000256" key="5">
    <source>
        <dbReference type="ARBA" id="ARBA00023002"/>
    </source>
</evidence>
<evidence type="ECO:0000256" key="1">
    <source>
        <dbReference type="ARBA" id="ARBA00005094"/>
    </source>
</evidence>